<dbReference type="Proteomes" id="UP000076927">
    <property type="component" value="Chromosome"/>
</dbReference>
<sequence length="250" mass="28427">MDWGRAKTVLILSFLLLNVLLGFQLWNDYKETGPATAFDGLTEETRAVMQEKKIRMDTNAKIPKGTPSLQTTVSFNQTLNSAERVPLVPPVESKAVLLSRNNFEEKFKDRIDQAEDYELDPITSSGKVFILHQMYGGYPLFEMTLKLYYENQQINAFQQSYAQTPSGAEEKEQPVLPAYTVLGILVKNHLQNGAVIQDVRLGYHGQSYNSQVQVFAPYWRVAIEGDKIFYVHAINGAVEDPSQEEKQIWE</sequence>
<name>A0A172TGM9_9BACL</name>
<dbReference type="AlphaFoldDB" id="A0A172TGM9"/>
<evidence type="ECO:0000259" key="1">
    <source>
        <dbReference type="Pfam" id="PF09648"/>
    </source>
</evidence>
<dbReference type="OrthoDB" id="2388036at2"/>
<accession>A0A172TGM9</accession>
<dbReference type="InterPro" id="IPR018604">
    <property type="entry name" value="YycI-like"/>
</dbReference>
<dbReference type="EMBL" id="CP011388">
    <property type="protein sequence ID" value="ANE46054.1"/>
    <property type="molecule type" value="Genomic_DNA"/>
</dbReference>
<evidence type="ECO:0000313" key="2">
    <source>
        <dbReference type="EMBL" id="ANE46054.1"/>
    </source>
</evidence>
<reference evidence="2 3" key="1">
    <citation type="submission" date="2015-01" db="EMBL/GenBank/DDBJ databases">
        <title>Paenibacillus swuensis/DY6/whole genome sequencing.</title>
        <authorList>
            <person name="Kim M.K."/>
            <person name="Srinivasan S."/>
            <person name="Lee J.-J."/>
        </authorList>
    </citation>
    <scope>NUCLEOTIDE SEQUENCE [LARGE SCALE GENOMIC DNA]</scope>
    <source>
        <strain evidence="2 3">DY6</strain>
    </source>
</reference>
<dbReference type="STRING" id="1178515.SY83_06875"/>
<evidence type="ECO:0000313" key="3">
    <source>
        <dbReference type="Proteomes" id="UP000076927"/>
    </source>
</evidence>
<feature type="domain" description="Regulatory protein YycH-like" evidence="1">
    <location>
        <begin position="102"/>
        <end position="234"/>
    </location>
</feature>
<dbReference type="KEGG" id="pswu:SY83_06875"/>
<proteinExistence type="predicted"/>
<protein>
    <recommendedName>
        <fullName evidence="1">Regulatory protein YycH-like domain-containing protein</fullName>
    </recommendedName>
</protein>
<dbReference type="Gene3D" id="2.40.128.690">
    <property type="entry name" value="YycH protein, domain 3-like"/>
    <property type="match status" value="1"/>
</dbReference>
<dbReference type="PATRIC" id="fig|1178515.4.peg.1368"/>
<keyword evidence="3" id="KW-1185">Reference proteome</keyword>
<dbReference type="RefSeq" id="WP_068605437.1">
    <property type="nucleotide sequence ID" value="NZ_CP011388.1"/>
</dbReference>
<organism evidence="2 3">
    <name type="scientific">Paenibacillus swuensis</name>
    <dbReference type="NCBI Taxonomy" id="1178515"/>
    <lineage>
        <taxon>Bacteria</taxon>
        <taxon>Bacillati</taxon>
        <taxon>Bacillota</taxon>
        <taxon>Bacilli</taxon>
        <taxon>Bacillales</taxon>
        <taxon>Paenibacillaceae</taxon>
        <taxon>Paenibacillus</taxon>
    </lineage>
</organism>
<dbReference type="GO" id="GO:0016020">
    <property type="term" value="C:membrane"/>
    <property type="evidence" value="ECO:0007669"/>
    <property type="project" value="InterPro"/>
</dbReference>
<dbReference type="Pfam" id="PF09648">
    <property type="entry name" value="YycI"/>
    <property type="match status" value="1"/>
</dbReference>
<gene>
    <name evidence="2" type="ORF">SY83_06875</name>
</gene>